<protein>
    <submittedName>
        <fullName evidence="2">Uncharacterized protein</fullName>
    </submittedName>
</protein>
<proteinExistence type="predicted"/>
<feature type="compositionally biased region" description="Polar residues" evidence="1">
    <location>
        <begin position="19"/>
        <end position="28"/>
    </location>
</feature>
<gene>
    <name evidence="2" type="ORF">ASIM_LOCUS5885</name>
</gene>
<organism evidence="2 3">
    <name type="scientific">Anisakis simplex</name>
    <name type="common">Herring worm</name>
    <dbReference type="NCBI Taxonomy" id="6269"/>
    <lineage>
        <taxon>Eukaryota</taxon>
        <taxon>Metazoa</taxon>
        <taxon>Ecdysozoa</taxon>
        <taxon>Nematoda</taxon>
        <taxon>Chromadorea</taxon>
        <taxon>Rhabditida</taxon>
        <taxon>Spirurina</taxon>
        <taxon>Ascaridomorpha</taxon>
        <taxon>Ascaridoidea</taxon>
        <taxon>Anisakidae</taxon>
        <taxon>Anisakis</taxon>
        <taxon>Anisakis simplex complex</taxon>
    </lineage>
</organism>
<name>A0A3P6NY99_ANISI</name>
<feature type="region of interest" description="Disordered" evidence="1">
    <location>
        <begin position="1"/>
        <end position="28"/>
    </location>
</feature>
<feature type="compositionally biased region" description="Acidic residues" evidence="1">
    <location>
        <begin position="1"/>
        <end position="10"/>
    </location>
</feature>
<accession>A0A3P6NY99</accession>
<evidence type="ECO:0000313" key="2">
    <source>
        <dbReference type="EMBL" id="VDK26217.1"/>
    </source>
</evidence>
<reference evidence="2 3" key="1">
    <citation type="submission" date="2018-11" db="EMBL/GenBank/DDBJ databases">
        <authorList>
            <consortium name="Pathogen Informatics"/>
        </authorList>
    </citation>
    <scope>NUCLEOTIDE SEQUENCE [LARGE SCALE GENOMIC DNA]</scope>
</reference>
<dbReference type="AlphaFoldDB" id="A0A3P6NY99"/>
<dbReference type="OrthoDB" id="5322683at2759"/>
<dbReference type="EMBL" id="UYRR01012106">
    <property type="protein sequence ID" value="VDK26217.1"/>
    <property type="molecule type" value="Genomic_DNA"/>
</dbReference>
<sequence length="125" mass="14156">MMQEVEETDIFGESRQRRNSGGSVDSVESSFSTIFSSIPGMINSSHRLETITSDLESESTAGSSFVGHASKEQISSVLHKLQGRAANYKDKYRNLVKLYNEVVRENEKCRVCELNFEMLCVFELY</sequence>
<evidence type="ECO:0000313" key="3">
    <source>
        <dbReference type="Proteomes" id="UP000267096"/>
    </source>
</evidence>
<dbReference type="Proteomes" id="UP000267096">
    <property type="component" value="Unassembled WGS sequence"/>
</dbReference>
<evidence type="ECO:0000256" key="1">
    <source>
        <dbReference type="SAM" id="MobiDB-lite"/>
    </source>
</evidence>
<keyword evidence="3" id="KW-1185">Reference proteome</keyword>